<dbReference type="Gene3D" id="3.40.50.1820">
    <property type="entry name" value="alpha/beta hydrolase"/>
    <property type="match status" value="1"/>
</dbReference>
<accession>A0ABS2AKS7</accession>
<keyword evidence="6" id="KW-1185">Reference proteome</keyword>
<dbReference type="Pfam" id="PF03403">
    <property type="entry name" value="PAF-AH_p_II"/>
    <property type="match status" value="2"/>
</dbReference>
<dbReference type="InterPro" id="IPR029058">
    <property type="entry name" value="AB_hydrolase_fold"/>
</dbReference>
<evidence type="ECO:0000256" key="3">
    <source>
        <dbReference type="ARBA" id="ARBA00023098"/>
    </source>
</evidence>
<dbReference type="EMBL" id="JAENHP010000014">
    <property type="protein sequence ID" value="MBM2620443.1"/>
    <property type="molecule type" value="Genomic_DNA"/>
</dbReference>
<dbReference type="RefSeq" id="WP_203380419.1">
    <property type="nucleotide sequence ID" value="NZ_JAENHP010000014.1"/>
</dbReference>
<sequence length="349" mass="37378">MSVLTVAVTAASLLVAPAATLELPAPTGPYAVGMVNRHLVDRSRADPWVPERRRELMVSIWYPAVRGDGPASQYVTPAESALILERQNVTGVPPAILSTTVTHSRPGAVPLPQQNRRPLVVLSPGFTLPRSSLTGLAEDLASRGYVVAGIDHTYESAAVTFPDGRIAECLMCGRADGPKITSSRVRDVRFVLDALRGGYDPKRIAVVGHSLGGSAASAAMVADRRIDVGVNLDGTIQIPLPARGLDRPFVLIGNEEHGVPGDDTTWTGAWPRLTGWKRWLSVTGTTHLSFTDFAPLGDQAGLPIQPLDGARSMQITRTYVAATLDKHLRAAPGPLPRCPEVVFRNPSYR</sequence>
<evidence type="ECO:0000256" key="2">
    <source>
        <dbReference type="ARBA" id="ARBA00022963"/>
    </source>
</evidence>
<keyword evidence="4" id="KW-0732">Signal</keyword>
<evidence type="ECO:0000313" key="5">
    <source>
        <dbReference type="EMBL" id="MBM2620443.1"/>
    </source>
</evidence>
<reference evidence="5 6" key="1">
    <citation type="submission" date="2021-01" db="EMBL/GenBank/DDBJ databases">
        <title>Actinoplanes sp. nov. LDG1-06 isolated from lichen.</title>
        <authorList>
            <person name="Saeng-In P."/>
            <person name="Phongsopitanun W."/>
            <person name="Kanchanasin P."/>
            <person name="Yuki M."/>
            <person name="Kudo T."/>
            <person name="Ohkuma M."/>
            <person name="Tanasupawat S."/>
        </authorList>
    </citation>
    <scope>NUCLEOTIDE SEQUENCE [LARGE SCALE GENOMIC DNA]</scope>
    <source>
        <strain evidence="5 6">LDG1-06</strain>
    </source>
</reference>
<gene>
    <name evidence="5" type="ORF">JIG36_33530</name>
</gene>
<feature type="signal peptide" evidence="4">
    <location>
        <begin position="1"/>
        <end position="21"/>
    </location>
</feature>
<dbReference type="GO" id="GO:0016787">
    <property type="term" value="F:hydrolase activity"/>
    <property type="evidence" value="ECO:0007669"/>
    <property type="project" value="UniProtKB-KW"/>
</dbReference>
<organism evidence="5 6">
    <name type="scientific">Paractinoplanes ovalisporus</name>
    <dbReference type="NCBI Taxonomy" id="2810368"/>
    <lineage>
        <taxon>Bacteria</taxon>
        <taxon>Bacillati</taxon>
        <taxon>Actinomycetota</taxon>
        <taxon>Actinomycetes</taxon>
        <taxon>Micromonosporales</taxon>
        <taxon>Micromonosporaceae</taxon>
        <taxon>Paractinoplanes</taxon>
    </lineage>
</organism>
<name>A0ABS2AKS7_9ACTN</name>
<evidence type="ECO:0000256" key="4">
    <source>
        <dbReference type="SAM" id="SignalP"/>
    </source>
</evidence>
<keyword evidence="3" id="KW-0443">Lipid metabolism</keyword>
<dbReference type="SUPFAM" id="SSF53474">
    <property type="entry name" value="alpha/beta-Hydrolases"/>
    <property type="match status" value="1"/>
</dbReference>
<protein>
    <submittedName>
        <fullName evidence="5">Alpha/beta hydrolase</fullName>
    </submittedName>
</protein>
<dbReference type="PANTHER" id="PTHR10272:SF0">
    <property type="entry name" value="PLATELET-ACTIVATING FACTOR ACETYLHYDROLASE"/>
    <property type="match status" value="1"/>
</dbReference>
<evidence type="ECO:0000313" key="6">
    <source>
        <dbReference type="Proteomes" id="UP000632138"/>
    </source>
</evidence>
<comment type="caution">
    <text evidence="5">The sequence shown here is derived from an EMBL/GenBank/DDBJ whole genome shotgun (WGS) entry which is preliminary data.</text>
</comment>
<feature type="chain" id="PRO_5046386242" evidence="4">
    <location>
        <begin position="22"/>
        <end position="349"/>
    </location>
</feature>
<dbReference type="Proteomes" id="UP000632138">
    <property type="component" value="Unassembled WGS sequence"/>
</dbReference>
<keyword evidence="1 5" id="KW-0378">Hydrolase</keyword>
<dbReference type="PANTHER" id="PTHR10272">
    <property type="entry name" value="PLATELET-ACTIVATING FACTOR ACETYLHYDROLASE"/>
    <property type="match status" value="1"/>
</dbReference>
<evidence type="ECO:0000256" key="1">
    <source>
        <dbReference type="ARBA" id="ARBA00022801"/>
    </source>
</evidence>
<keyword evidence="2" id="KW-0442">Lipid degradation</keyword>
<proteinExistence type="predicted"/>